<evidence type="ECO:0000256" key="2">
    <source>
        <dbReference type="ARBA" id="ARBA00022438"/>
    </source>
</evidence>
<dbReference type="RefSeq" id="WP_184619033.1">
    <property type="nucleotide sequence ID" value="NZ_JACHEX010000002.1"/>
</dbReference>
<dbReference type="GO" id="GO:0004177">
    <property type="term" value="F:aminopeptidase activity"/>
    <property type="evidence" value="ECO:0007669"/>
    <property type="project" value="UniProtKB-UniRule"/>
</dbReference>
<dbReference type="SUPFAM" id="SSF101821">
    <property type="entry name" value="Aminopeptidase/glucanase lid domain"/>
    <property type="match status" value="1"/>
</dbReference>
<protein>
    <submittedName>
        <fullName evidence="9">Endoglucanase</fullName>
        <ecNumber evidence="9">3.2.1.4</ecNumber>
    </submittedName>
</protein>
<dbReference type="GO" id="GO:0008810">
    <property type="term" value="F:cellulase activity"/>
    <property type="evidence" value="ECO:0007669"/>
    <property type="project" value="UniProtKB-EC"/>
</dbReference>
<organism evidence="9 10">
    <name type="scientific">Thermosipho japonicus</name>
    <dbReference type="NCBI Taxonomy" id="90323"/>
    <lineage>
        <taxon>Bacteria</taxon>
        <taxon>Thermotogati</taxon>
        <taxon>Thermotogota</taxon>
        <taxon>Thermotogae</taxon>
        <taxon>Thermotogales</taxon>
        <taxon>Fervidobacteriaceae</taxon>
        <taxon>Thermosipho</taxon>
    </lineage>
</organism>
<dbReference type="InterPro" id="IPR051464">
    <property type="entry name" value="Peptidase_M42_aminopept"/>
</dbReference>
<dbReference type="SUPFAM" id="SSF53187">
    <property type="entry name" value="Zn-dependent exopeptidases"/>
    <property type="match status" value="1"/>
</dbReference>
<keyword evidence="3" id="KW-0645">Protease</keyword>
<keyword evidence="5 9" id="KW-0378">Hydrolase</keyword>
<gene>
    <name evidence="9" type="ORF">HNP65_000784</name>
</gene>
<evidence type="ECO:0000256" key="6">
    <source>
        <dbReference type="PIRNR" id="PIRNR001123"/>
    </source>
</evidence>
<evidence type="ECO:0000313" key="10">
    <source>
        <dbReference type="Proteomes" id="UP000555828"/>
    </source>
</evidence>
<dbReference type="AlphaFoldDB" id="A0A841GFE7"/>
<dbReference type="EMBL" id="JACHEX010000002">
    <property type="protein sequence ID" value="MBB6062346.1"/>
    <property type="molecule type" value="Genomic_DNA"/>
</dbReference>
<feature type="active site" description="Proton acceptor" evidence="7">
    <location>
        <position position="204"/>
    </location>
</feature>
<feature type="binding site" evidence="8">
    <location>
        <position position="205"/>
    </location>
    <ligand>
        <name>Zn(2+)</name>
        <dbReference type="ChEBI" id="CHEBI:29105"/>
        <label>2</label>
    </ligand>
</feature>
<dbReference type="Gene3D" id="2.40.30.40">
    <property type="entry name" value="Peptidase M42, domain 2"/>
    <property type="match status" value="1"/>
</dbReference>
<comment type="caution">
    <text evidence="9">The sequence shown here is derived from an EMBL/GenBank/DDBJ whole genome shotgun (WGS) entry which is preliminary data.</text>
</comment>
<sequence>MNTKDLLLKLSSIHGPSGYEYKATKEIENIMKDLVDECHYTKVGSLVCVKKGEGKGKIGLFAHVDQLGFVISKITDDGFAYVAGIGGWDPKTVIGQRAKIYSKNREFYGVFGFLAPHLQKAEDRKKIPTFNYLFLDISMNENWKEIQVGDIVMLDEIEGFEKNNIVYAPALDNRASCVSLIKTAEILKKIKHQFDVYFIFSTQEEIGGPGAPTAAYFADLDYAFVIDVTHGDESIPGFRKIEINKGPVVAVGPVVDKEFNEKVQNVSSQYNIKIQYEPIPRRSGTDTDAVQLVKAGVKTQLISIPLKYMHTPYEKVHVNDIENTAKLMAFTISELEVQ</sequence>
<dbReference type="Proteomes" id="UP000555828">
    <property type="component" value="Unassembled WGS sequence"/>
</dbReference>
<dbReference type="Pfam" id="PF05343">
    <property type="entry name" value="Peptidase_M42"/>
    <property type="match status" value="1"/>
</dbReference>
<evidence type="ECO:0000256" key="8">
    <source>
        <dbReference type="PIRSR" id="PIRSR001123-2"/>
    </source>
</evidence>
<evidence type="ECO:0000256" key="4">
    <source>
        <dbReference type="ARBA" id="ARBA00022723"/>
    </source>
</evidence>
<comment type="cofactor">
    <cofactor evidence="8">
        <name>a divalent metal cation</name>
        <dbReference type="ChEBI" id="CHEBI:60240"/>
    </cofactor>
    <text evidence="8">Binds 2 divalent metal cations per subunit.</text>
</comment>
<evidence type="ECO:0000256" key="5">
    <source>
        <dbReference type="ARBA" id="ARBA00022801"/>
    </source>
</evidence>
<evidence type="ECO:0000313" key="9">
    <source>
        <dbReference type="EMBL" id="MBB6062346.1"/>
    </source>
</evidence>
<evidence type="ECO:0000256" key="1">
    <source>
        <dbReference type="ARBA" id="ARBA00006272"/>
    </source>
</evidence>
<dbReference type="PANTHER" id="PTHR32481:SF6">
    <property type="entry name" value="ENDOGLUCANASE"/>
    <property type="match status" value="1"/>
</dbReference>
<feature type="binding site" evidence="8">
    <location>
        <position position="310"/>
    </location>
    <ligand>
        <name>Zn(2+)</name>
        <dbReference type="ChEBI" id="CHEBI:29105"/>
        <label>2</label>
    </ligand>
</feature>
<dbReference type="PIRSF" id="PIRSF001123">
    <property type="entry name" value="PepA_GA"/>
    <property type="match status" value="1"/>
</dbReference>
<name>A0A841GFE7_9BACT</name>
<feature type="binding site" evidence="8">
    <location>
        <position position="227"/>
    </location>
    <ligand>
        <name>Zn(2+)</name>
        <dbReference type="ChEBI" id="CHEBI:29105"/>
        <label>1</label>
    </ligand>
</feature>
<reference evidence="9 10" key="1">
    <citation type="submission" date="2020-08" db="EMBL/GenBank/DDBJ databases">
        <title>Genomic Encyclopedia of Type Strains, Phase IV (KMG-IV): sequencing the most valuable type-strain genomes for metagenomic binning, comparative biology and taxonomic classification.</title>
        <authorList>
            <person name="Goeker M."/>
        </authorList>
    </citation>
    <scope>NUCLEOTIDE SEQUENCE [LARGE SCALE GENOMIC DNA]</scope>
    <source>
        <strain evidence="9 10">DSM 13481</strain>
    </source>
</reference>
<comment type="similarity">
    <text evidence="1 6">Belongs to the peptidase M42 family.</text>
</comment>
<keyword evidence="2" id="KW-0031">Aminopeptidase</keyword>
<feature type="binding site" evidence="8">
    <location>
        <position position="172"/>
    </location>
    <ligand>
        <name>Zn(2+)</name>
        <dbReference type="ChEBI" id="CHEBI:29105"/>
        <label>2</label>
    </ligand>
</feature>
<proteinExistence type="inferred from homology"/>
<dbReference type="GO" id="GO:0046872">
    <property type="term" value="F:metal ion binding"/>
    <property type="evidence" value="ECO:0007669"/>
    <property type="project" value="UniProtKB-UniRule"/>
</dbReference>
<dbReference type="InterPro" id="IPR008007">
    <property type="entry name" value="Peptidase_M42"/>
</dbReference>
<keyword evidence="4 8" id="KW-0479">Metal-binding</keyword>
<dbReference type="PANTHER" id="PTHR32481">
    <property type="entry name" value="AMINOPEPTIDASE"/>
    <property type="match status" value="1"/>
</dbReference>
<dbReference type="EC" id="3.2.1.4" evidence="9"/>
<feature type="binding site" evidence="8">
    <location>
        <position position="63"/>
    </location>
    <ligand>
        <name>Zn(2+)</name>
        <dbReference type="ChEBI" id="CHEBI:29105"/>
        <label>1</label>
    </ligand>
</feature>
<evidence type="ECO:0000256" key="7">
    <source>
        <dbReference type="PIRSR" id="PIRSR001123-1"/>
    </source>
</evidence>
<keyword evidence="9" id="KW-0326">Glycosidase</keyword>
<keyword evidence="10" id="KW-1185">Reference proteome</keyword>
<accession>A0A841GFE7</accession>
<dbReference type="GO" id="GO:0006508">
    <property type="term" value="P:proteolysis"/>
    <property type="evidence" value="ECO:0007669"/>
    <property type="project" value="UniProtKB-KW"/>
</dbReference>
<dbReference type="Gene3D" id="3.40.630.10">
    <property type="entry name" value="Zn peptidases"/>
    <property type="match status" value="1"/>
</dbReference>
<feature type="binding site" evidence="8">
    <location>
        <position position="172"/>
    </location>
    <ligand>
        <name>Zn(2+)</name>
        <dbReference type="ChEBI" id="CHEBI:29105"/>
        <label>1</label>
    </ligand>
</feature>
<dbReference type="InterPro" id="IPR023367">
    <property type="entry name" value="Peptidase_M42_dom2"/>
</dbReference>
<evidence type="ECO:0000256" key="3">
    <source>
        <dbReference type="ARBA" id="ARBA00022670"/>
    </source>
</evidence>